<keyword evidence="2" id="KW-1185">Reference proteome</keyword>
<evidence type="ECO:0000313" key="1">
    <source>
        <dbReference type="EMBL" id="UQZ85071.1"/>
    </source>
</evidence>
<dbReference type="EMBL" id="CP027059">
    <property type="protein sequence ID" value="UQZ85071.1"/>
    <property type="molecule type" value="Genomic_DNA"/>
</dbReference>
<reference evidence="1" key="1">
    <citation type="submission" date="2018-02" db="EMBL/GenBank/DDBJ databases">
        <authorList>
            <person name="Kim S.-K."/>
            <person name="Jung H.-I."/>
            <person name="Lee S.-W."/>
        </authorList>
    </citation>
    <scope>NUCLEOTIDE SEQUENCE</scope>
    <source>
        <strain evidence="1">SK3146</strain>
    </source>
</reference>
<evidence type="ECO:0008006" key="3">
    <source>
        <dbReference type="Google" id="ProtNLM"/>
    </source>
</evidence>
<proteinExistence type="predicted"/>
<dbReference type="Gene3D" id="3.30.70.270">
    <property type="match status" value="1"/>
</dbReference>
<gene>
    <name evidence="1" type="ORF">SK3146_04354</name>
</gene>
<dbReference type="InterPro" id="IPR043128">
    <property type="entry name" value="Rev_trsase/Diguanyl_cyclase"/>
</dbReference>
<dbReference type="CDD" id="cd11685">
    <property type="entry name" value="UEV_TSG101-like"/>
    <property type="match status" value="1"/>
</dbReference>
<dbReference type="RefSeq" id="WP_249860748.1">
    <property type="nucleotide sequence ID" value="NZ_CP027059.1"/>
</dbReference>
<dbReference type="Pfam" id="PF24898">
    <property type="entry name" value="GGDEF_GdpP"/>
    <property type="match status" value="1"/>
</dbReference>
<evidence type="ECO:0000313" key="2">
    <source>
        <dbReference type="Proteomes" id="UP001057134"/>
    </source>
</evidence>
<accession>A0ABY4RRC6</accession>
<organism evidence="1 2">
    <name type="scientific">Paenibacillus konkukensis</name>
    <dbReference type="NCBI Taxonomy" id="2020716"/>
    <lineage>
        <taxon>Bacteria</taxon>
        <taxon>Bacillati</taxon>
        <taxon>Bacillota</taxon>
        <taxon>Bacilli</taxon>
        <taxon>Bacillales</taxon>
        <taxon>Paenibacillaceae</taxon>
        <taxon>Paenibacillus</taxon>
    </lineage>
</organism>
<protein>
    <recommendedName>
        <fullName evidence="3">Transcriptional regulator</fullName>
    </recommendedName>
</protein>
<dbReference type="Proteomes" id="UP001057134">
    <property type="component" value="Chromosome"/>
</dbReference>
<reference evidence="1" key="2">
    <citation type="journal article" date="2021" name="J Anim Sci Technol">
        <title>Complete genome sequence of Paenibacillus konkukensis sp. nov. SK3146 as a potential probiotic strain.</title>
        <authorList>
            <person name="Jung H.I."/>
            <person name="Park S."/>
            <person name="Niu K.M."/>
            <person name="Lee S.W."/>
            <person name="Kothari D."/>
            <person name="Yi K.J."/>
            <person name="Kim S.K."/>
        </authorList>
    </citation>
    <scope>NUCLEOTIDE SEQUENCE</scope>
    <source>
        <strain evidence="1">SK3146</strain>
    </source>
</reference>
<name>A0ABY4RRC6_9BACL</name>
<sequence length="450" mass="50579">MWSQPKEAYNQGISIGVIGPEEAVDDLLQALQRFPSFRPEPRVYRNEEEAPALALELMDQVEVLLFTGPIPHRIAMDKLQFSIPVHFVPLTGTGLYRALFLLEKRYGLTTLSVDTMSKKQVERTFKELSELNVQVVYYNGLHPYSREELVRFHLHHYRSGSCQAVLTAVKSVSEELTQLGVPNEWVIPTEQDMIVSLERALLSTETRRSNESQIVVGMVHLDESGAVVNARFTEHDFQKMKLDIQKMLLTFVETLDGHLTHLGGGEYLIITTRGSFERVTGGYKYIALAGEAEKMFGITFSIGFGFGRSAGEAGTHARQALRQAKEAGGNHCFIVREDNGIIGPLEMSQPLEYDASLIDPDLIQQMEASGMTLAYLSKIVAQVAKKRQFDYTAQELSMILGVTVRSTHRFLLQWLDAGLVEIVGEEKGKAKGRPKQIYRLSFMRDAHGRQ</sequence>